<feature type="domain" description="Rhodopsin" evidence="7">
    <location>
        <begin position="7"/>
        <end position="150"/>
    </location>
</feature>
<protein>
    <recommendedName>
        <fullName evidence="7">Rhodopsin domain-containing protein</fullName>
    </recommendedName>
</protein>
<accession>A0A6A5VB57</accession>
<dbReference type="AlphaFoldDB" id="A0A6A5VB57"/>
<keyword evidence="3 6" id="KW-1133">Transmembrane helix</keyword>
<evidence type="ECO:0000256" key="1">
    <source>
        <dbReference type="ARBA" id="ARBA00004141"/>
    </source>
</evidence>
<dbReference type="EMBL" id="ML976677">
    <property type="protein sequence ID" value="KAF1974048.1"/>
    <property type="molecule type" value="Genomic_DNA"/>
</dbReference>
<dbReference type="PANTHER" id="PTHR33048:SF47">
    <property type="entry name" value="INTEGRAL MEMBRANE PROTEIN-RELATED"/>
    <property type="match status" value="1"/>
</dbReference>
<dbReference type="OrthoDB" id="3934549at2759"/>
<dbReference type="InterPro" id="IPR049326">
    <property type="entry name" value="Rhodopsin_dom_fungi"/>
</dbReference>
<reference evidence="8" key="1">
    <citation type="journal article" date="2020" name="Stud. Mycol.">
        <title>101 Dothideomycetes genomes: a test case for predicting lifestyles and emergence of pathogens.</title>
        <authorList>
            <person name="Haridas S."/>
            <person name="Albert R."/>
            <person name="Binder M."/>
            <person name="Bloem J."/>
            <person name="Labutti K."/>
            <person name="Salamov A."/>
            <person name="Andreopoulos B."/>
            <person name="Baker S."/>
            <person name="Barry K."/>
            <person name="Bills G."/>
            <person name="Bluhm B."/>
            <person name="Cannon C."/>
            <person name="Castanera R."/>
            <person name="Culley D."/>
            <person name="Daum C."/>
            <person name="Ezra D."/>
            <person name="Gonzalez J."/>
            <person name="Henrissat B."/>
            <person name="Kuo A."/>
            <person name="Liang C."/>
            <person name="Lipzen A."/>
            <person name="Lutzoni F."/>
            <person name="Magnuson J."/>
            <person name="Mondo S."/>
            <person name="Nolan M."/>
            <person name="Ohm R."/>
            <person name="Pangilinan J."/>
            <person name="Park H.-J."/>
            <person name="Ramirez L."/>
            <person name="Alfaro M."/>
            <person name="Sun H."/>
            <person name="Tritt A."/>
            <person name="Yoshinaga Y."/>
            <person name="Zwiers L.-H."/>
            <person name="Turgeon B."/>
            <person name="Goodwin S."/>
            <person name="Spatafora J."/>
            <person name="Crous P."/>
            <person name="Grigoriev I."/>
        </authorList>
    </citation>
    <scope>NUCLEOTIDE SEQUENCE</scope>
    <source>
        <strain evidence="8">CBS 107.79</strain>
    </source>
</reference>
<feature type="transmembrane region" description="Helical" evidence="6">
    <location>
        <begin position="12"/>
        <end position="32"/>
    </location>
</feature>
<evidence type="ECO:0000259" key="7">
    <source>
        <dbReference type="Pfam" id="PF20684"/>
    </source>
</evidence>
<organism evidence="8 9">
    <name type="scientific">Bimuria novae-zelandiae CBS 107.79</name>
    <dbReference type="NCBI Taxonomy" id="1447943"/>
    <lineage>
        <taxon>Eukaryota</taxon>
        <taxon>Fungi</taxon>
        <taxon>Dikarya</taxon>
        <taxon>Ascomycota</taxon>
        <taxon>Pezizomycotina</taxon>
        <taxon>Dothideomycetes</taxon>
        <taxon>Pleosporomycetidae</taxon>
        <taxon>Pleosporales</taxon>
        <taxon>Massarineae</taxon>
        <taxon>Didymosphaeriaceae</taxon>
        <taxon>Bimuria</taxon>
    </lineage>
</organism>
<gene>
    <name evidence="8" type="ORF">BU23DRAFT_638723</name>
</gene>
<evidence type="ECO:0000256" key="4">
    <source>
        <dbReference type="ARBA" id="ARBA00023136"/>
    </source>
</evidence>
<feature type="transmembrane region" description="Helical" evidence="6">
    <location>
        <begin position="123"/>
        <end position="147"/>
    </location>
</feature>
<evidence type="ECO:0000256" key="5">
    <source>
        <dbReference type="ARBA" id="ARBA00038359"/>
    </source>
</evidence>
<feature type="transmembrane region" description="Helical" evidence="6">
    <location>
        <begin position="44"/>
        <end position="66"/>
    </location>
</feature>
<dbReference type="PANTHER" id="PTHR33048">
    <property type="entry name" value="PTH11-LIKE INTEGRAL MEMBRANE PROTEIN (AFU_ORTHOLOGUE AFUA_5G11245)"/>
    <property type="match status" value="1"/>
</dbReference>
<evidence type="ECO:0000313" key="9">
    <source>
        <dbReference type="Proteomes" id="UP000800036"/>
    </source>
</evidence>
<comment type="subcellular location">
    <subcellularLocation>
        <location evidence="1">Membrane</location>
        <topology evidence="1">Multi-pass membrane protein</topology>
    </subcellularLocation>
</comment>
<evidence type="ECO:0000313" key="8">
    <source>
        <dbReference type="EMBL" id="KAF1974048.1"/>
    </source>
</evidence>
<evidence type="ECO:0000256" key="2">
    <source>
        <dbReference type="ARBA" id="ARBA00022692"/>
    </source>
</evidence>
<keyword evidence="9" id="KW-1185">Reference proteome</keyword>
<name>A0A6A5VB57_9PLEO</name>
<comment type="similarity">
    <text evidence="5">Belongs to the SAT4 family.</text>
</comment>
<sequence>MLKLLMVNNCAYAFGQVTVKISLCLLYCHLFISSRLHRIIDITIGYSVLWGVAFVGVAIFSCRPIHAFWDFSLQALPTTYCVNNRAWYLGQAVPNILTDILVLCMPIKQIWALKLGKKSKLALVFIFSLGIFVCVISVIRVVSLFAIDKQESYVDSCRDRQLEFDRIRHRGYVWQPSDLTAIAELVSPKALYLATDAAIGQRNHWWRPSWQILGVEEER</sequence>
<evidence type="ECO:0000256" key="6">
    <source>
        <dbReference type="SAM" id="Phobius"/>
    </source>
</evidence>
<dbReference type="InterPro" id="IPR052337">
    <property type="entry name" value="SAT4-like"/>
</dbReference>
<dbReference type="Proteomes" id="UP000800036">
    <property type="component" value="Unassembled WGS sequence"/>
</dbReference>
<keyword evidence="2 6" id="KW-0812">Transmembrane</keyword>
<dbReference type="Pfam" id="PF20684">
    <property type="entry name" value="Fung_rhodopsin"/>
    <property type="match status" value="1"/>
</dbReference>
<dbReference type="GO" id="GO:0016020">
    <property type="term" value="C:membrane"/>
    <property type="evidence" value="ECO:0007669"/>
    <property type="project" value="UniProtKB-SubCell"/>
</dbReference>
<proteinExistence type="inferred from homology"/>
<evidence type="ECO:0000256" key="3">
    <source>
        <dbReference type="ARBA" id="ARBA00022989"/>
    </source>
</evidence>
<keyword evidence="4 6" id="KW-0472">Membrane</keyword>